<feature type="signal peptide" evidence="1">
    <location>
        <begin position="1"/>
        <end position="25"/>
    </location>
</feature>
<proteinExistence type="predicted"/>
<evidence type="ECO:0000256" key="1">
    <source>
        <dbReference type="SAM" id="SignalP"/>
    </source>
</evidence>
<dbReference type="EMBL" id="CAXAMN010025051">
    <property type="protein sequence ID" value="CAK9092294.1"/>
    <property type="molecule type" value="Genomic_DNA"/>
</dbReference>
<keyword evidence="3" id="KW-1185">Reference proteome</keyword>
<reference evidence="2 3" key="1">
    <citation type="submission" date="2024-02" db="EMBL/GenBank/DDBJ databases">
        <authorList>
            <person name="Chen Y."/>
            <person name="Shah S."/>
            <person name="Dougan E. K."/>
            <person name="Thang M."/>
            <person name="Chan C."/>
        </authorList>
    </citation>
    <scope>NUCLEOTIDE SEQUENCE [LARGE SCALE GENOMIC DNA]</scope>
</reference>
<feature type="chain" id="PRO_5045471456" evidence="1">
    <location>
        <begin position="26"/>
        <end position="344"/>
    </location>
</feature>
<organism evidence="2 3">
    <name type="scientific">Durusdinium trenchii</name>
    <dbReference type="NCBI Taxonomy" id="1381693"/>
    <lineage>
        <taxon>Eukaryota</taxon>
        <taxon>Sar</taxon>
        <taxon>Alveolata</taxon>
        <taxon>Dinophyceae</taxon>
        <taxon>Suessiales</taxon>
        <taxon>Symbiodiniaceae</taxon>
        <taxon>Durusdinium</taxon>
    </lineage>
</organism>
<keyword evidence="1" id="KW-0732">Signal</keyword>
<protein>
    <submittedName>
        <fullName evidence="2">Uncharacterized protein</fullName>
    </submittedName>
</protein>
<dbReference type="Proteomes" id="UP001642484">
    <property type="component" value="Unassembled WGS sequence"/>
</dbReference>
<dbReference type="InterPro" id="IPR029063">
    <property type="entry name" value="SAM-dependent_MTases_sf"/>
</dbReference>
<gene>
    <name evidence="2" type="ORF">CCMP2556_LOCUS44197</name>
</gene>
<evidence type="ECO:0000313" key="3">
    <source>
        <dbReference type="Proteomes" id="UP001642484"/>
    </source>
</evidence>
<dbReference type="Gene3D" id="3.40.50.150">
    <property type="entry name" value="Vaccinia Virus protein VP39"/>
    <property type="match status" value="1"/>
</dbReference>
<comment type="caution">
    <text evidence="2">The sequence shown here is derived from an EMBL/GenBank/DDBJ whole genome shotgun (WGS) entry which is preliminary data.</text>
</comment>
<name>A0ABP0QVH3_9DINO</name>
<accession>A0ABP0QVH3</accession>
<evidence type="ECO:0000313" key="2">
    <source>
        <dbReference type="EMBL" id="CAK9092294.1"/>
    </source>
</evidence>
<sequence length="344" mass="37825">MADGSTRLTFQALLLVGFWPLWCTGYRCNPEINNTHSTRHALRVCERRLARQCQGQNQVIESPGCGAEGPDMPPPAVSLFGGTEPGELGCIGRSTQFARALWCLARHANKAFELFTGIGGGSSLVLAHALARRPAPGRFFTVDRDQGNAWHATQVLKTAKAVATVVPLEHAKGIPDSAAQSFGTPGSWILQGDVFEHPSLIEALCSTTDGMDLIMLDPPTDLRNIWPVLETACRPKFLAIHNANLPGHAGWIPSYLKSSHSTWYEIMNGSLPSNQTDFCHVFVDWPVQQFFDHIGRWKSLIEWRAHSCHCPILAHLSSANRHIAHTPCVLMSRTHYGTPNDLPS</sequence>